<organism evidence="2 3">
    <name type="scientific">Clytia hemisphaerica</name>
    <dbReference type="NCBI Taxonomy" id="252671"/>
    <lineage>
        <taxon>Eukaryota</taxon>
        <taxon>Metazoa</taxon>
        <taxon>Cnidaria</taxon>
        <taxon>Hydrozoa</taxon>
        <taxon>Hydroidolina</taxon>
        <taxon>Leptothecata</taxon>
        <taxon>Obeliida</taxon>
        <taxon>Clytiidae</taxon>
        <taxon>Clytia</taxon>
    </lineage>
</organism>
<reference evidence="2" key="1">
    <citation type="submission" date="2021-01" db="UniProtKB">
        <authorList>
            <consortium name="EnsemblMetazoa"/>
        </authorList>
    </citation>
    <scope>IDENTIFICATION</scope>
</reference>
<evidence type="ECO:0000313" key="3">
    <source>
        <dbReference type="Proteomes" id="UP000594262"/>
    </source>
</evidence>
<name>A0A7M5XK65_9CNID</name>
<dbReference type="Proteomes" id="UP000594262">
    <property type="component" value="Unplaced"/>
</dbReference>
<accession>A0A7M5XK65</accession>
<dbReference type="EnsemblMetazoa" id="CLYHEMT024283.1">
    <property type="protein sequence ID" value="CLYHEMP024283.1"/>
    <property type="gene ID" value="CLYHEMG024283"/>
</dbReference>
<proteinExistence type="predicted"/>
<dbReference type="AlphaFoldDB" id="A0A7M5XK65"/>
<feature type="region of interest" description="Disordered" evidence="1">
    <location>
        <begin position="8"/>
        <end position="30"/>
    </location>
</feature>
<keyword evidence="3" id="KW-1185">Reference proteome</keyword>
<protein>
    <submittedName>
        <fullName evidence="2">Uncharacterized protein</fullName>
    </submittedName>
</protein>
<sequence>NVLLSTIATSSSLSSQQDSTPTTNTPPMNSSSALINALLTANNGTLAMGNQNITLSSQPHLAGQNQNTFNFVNNCNNELPAIPAKILKQIKNGRKSLDRIMAAVTPRKRPQKRKFETSELHDLCGYVSFVSGIKIPKNPEKSKAPYFEMYVALENKEERIASWNIDDQPTLLNKLHQGINITGLSKSSDGQGFSFISQTKFMDKRPNFAYVQVNVEPTPLNEALQQPLYSRVTLEAFIHDFEQV</sequence>
<evidence type="ECO:0000313" key="2">
    <source>
        <dbReference type="EnsemblMetazoa" id="CLYHEMP024283.1"/>
    </source>
</evidence>
<evidence type="ECO:0000256" key="1">
    <source>
        <dbReference type="SAM" id="MobiDB-lite"/>
    </source>
</evidence>